<evidence type="ECO:0000313" key="3">
    <source>
        <dbReference type="Proteomes" id="UP000242415"/>
    </source>
</evidence>
<feature type="compositionally biased region" description="Polar residues" evidence="1">
    <location>
        <begin position="13"/>
        <end position="22"/>
    </location>
</feature>
<name>A0A1H3R7B9_9ACTN</name>
<accession>A0A1H3R7B9</accession>
<feature type="region of interest" description="Disordered" evidence="1">
    <location>
        <begin position="99"/>
        <end position="608"/>
    </location>
</feature>
<dbReference type="EMBL" id="FNPH01000007">
    <property type="protein sequence ID" value="SDZ21567.1"/>
    <property type="molecule type" value="Genomic_DNA"/>
</dbReference>
<reference evidence="3" key="1">
    <citation type="submission" date="2016-10" db="EMBL/GenBank/DDBJ databases">
        <authorList>
            <person name="Varghese N."/>
            <person name="Submissions S."/>
        </authorList>
    </citation>
    <scope>NUCLEOTIDE SEQUENCE [LARGE SCALE GENOMIC DNA]</scope>
    <source>
        <strain evidence="3">DSM 45245</strain>
    </source>
</reference>
<feature type="compositionally biased region" description="Low complexity" evidence="1">
    <location>
        <begin position="711"/>
        <end position="722"/>
    </location>
</feature>
<proteinExistence type="predicted"/>
<dbReference type="STRING" id="405436.SAMN05444365_107110"/>
<dbReference type="AlphaFoldDB" id="A0A1H3R7B9"/>
<sequence length="812" mass="79952">MWRWPWRSHRTMQRSTTDGAASTSAPTGDAGPPAGAPTHRRDEPPAWLGLPAIQRVTPDEPRLNLPESFTGSLAAWRDPSYLSPLGHLVGDGEPAGVLHGAVLPVPEPAPADPGTAGGTPADTLTSLPLVTPPPEARRTAPSLQRQIGGASAGPPPAVSPGERPVPVERGTVSRLLTAPPAPLELHLPAVDRPADRVQRTVDSAAPDPTGAPGVPETPEKPGAPTLGLDAQVAGPATFPVEPGASRGADAPTGPEPAAGTAGPIASPEARRSAPDLPVQRSAGNGPGRPRRLGLGEPIVPPPRPPSPAASDAGAAGGLPVQRRSIGDGGPSPAHRPPRGVGEAVAGPRPFGPPDGGDGSPDTAPTAAETSAGLIGEAVVSRLGASADPSATALDPSPADTPADAGAVRGPAPPVGELPVTGAAAGRTSHADATPSDGGAAGSGTDGPPPVQTFVPPEDGALTDLRMAPLLAEPPTTVGGSPPPSADVPTATTAEVPTATTAGGRAAGRADGRGPGTSDLPVVSRLAAPGTSTEPDRTGGSTAGTTSDPTGGTGGPLVAPDHAPLPPAEAGPATADLVGGYPNAPDATGDAADGGPPDATSAPAPPPLVVSRLVGERPVRLLTGAVPDVPAPPRPSVQRVTWQHDETAATPVSGPPRPEPGHLVEPEVPLPSAAAPEGTGTFTVAGSPGAAGPVPVQRWVGALPDSSPPAVPGRSRSGGDSPPSAYPGWPDPVAQRAEPADAPPAEVRTPSPAAEPPPGGGPTATGQPAAGTAPAAGVEPEELLKKLYDPLLRRLKTELRLDRERHGVLGGPG</sequence>
<protein>
    <submittedName>
        <fullName evidence="2">Uncharacterized protein</fullName>
    </submittedName>
</protein>
<feature type="compositionally biased region" description="Low complexity" evidence="1">
    <location>
        <begin position="23"/>
        <end position="37"/>
    </location>
</feature>
<keyword evidence="3" id="KW-1185">Reference proteome</keyword>
<feature type="compositionally biased region" description="Low complexity" evidence="1">
    <location>
        <begin position="175"/>
        <end position="188"/>
    </location>
</feature>
<feature type="compositionally biased region" description="Low complexity" evidence="1">
    <location>
        <begin position="537"/>
        <end position="549"/>
    </location>
</feature>
<feature type="compositionally biased region" description="Basic residues" evidence="1">
    <location>
        <begin position="1"/>
        <end position="12"/>
    </location>
</feature>
<feature type="region of interest" description="Disordered" evidence="1">
    <location>
        <begin position="1"/>
        <end position="47"/>
    </location>
</feature>
<feature type="compositionally biased region" description="Low complexity" evidence="1">
    <location>
        <begin position="308"/>
        <end position="319"/>
    </location>
</feature>
<feature type="compositionally biased region" description="Low complexity" evidence="1">
    <location>
        <begin position="487"/>
        <end position="508"/>
    </location>
</feature>
<feature type="compositionally biased region" description="Low complexity" evidence="1">
    <location>
        <begin position="763"/>
        <end position="777"/>
    </location>
</feature>
<feature type="compositionally biased region" description="Pro residues" evidence="1">
    <location>
        <begin position="298"/>
        <end position="307"/>
    </location>
</feature>
<dbReference type="Proteomes" id="UP000242415">
    <property type="component" value="Unassembled WGS sequence"/>
</dbReference>
<gene>
    <name evidence="2" type="ORF">SAMN05444365_107110</name>
</gene>
<evidence type="ECO:0000313" key="2">
    <source>
        <dbReference type="EMBL" id="SDZ21567.1"/>
    </source>
</evidence>
<feature type="compositionally biased region" description="Low complexity" evidence="1">
    <location>
        <begin position="247"/>
        <end position="265"/>
    </location>
</feature>
<evidence type="ECO:0000256" key="1">
    <source>
        <dbReference type="SAM" id="MobiDB-lite"/>
    </source>
</evidence>
<feature type="compositionally biased region" description="Low complexity" evidence="1">
    <location>
        <begin position="583"/>
        <end position="601"/>
    </location>
</feature>
<feature type="region of interest" description="Disordered" evidence="1">
    <location>
        <begin position="623"/>
        <end position="781"/>
    </location>
</feature>
<organism evidence="2 3">
    <name type="scientific">Micromonospora pattaloongensis</name>
    <dbReference type="NCBI Taxonomy" id="405436"/>
    <lineage>
        <taxon>Bacteria</taxon>
        <taxon>Bacillati</taxon>
        <taxon>Actinomycetota</taxon>
        <taxon>Actinomycetes</taxon>
        <taxon>Micromonosporales</taxon>
        <taxon>Micromonosporaceae</taxon>
        <taxon>Micromonospora</taxon>
    </lineage>
</organism>